<dbReference type="Gene3D" id="3.40.630.30">
    <property type="match status" value="1"/>
</dbReference>
<dbReference type="HOGENOM" id="CLU_013985_20_1_7"/>
<dbReference type="RefSeq" id="WP_012857969.1">
    <property type="nucleotide sequence ID" value="NC_013512.1"/>
</dbReference>
<name>D1B554_SULD5</name>
<reference evidence="2 3" key="2">
    <citation type="journal article" date="2010" name="Stand. Genomic Sci.">
        <title>Complete genome sequence of Sulfurospirillum deleyianum type strain (5175).</title>
        <authorList>
            <person name="Sikorski J."/>
            <person name="Lapidus A."/>
            <person name="Copeland A."/>
            <person name="Glavina Del Rio T."/>
            <person name="Nolan M."/>
            <person name="Lucas S."/>
            <person name="Chen F."/>
            <person name="Tice H."/>
            <person name="Cheng J.F."/>
            <person name="Saunders E."/>
            <person name="Bruce D."/>
            <person name="Goodwin L."/>
            <person name="Pitluck S."/>
            <person name="Ovchinnikova G."/>
            <person name="Pati A."/>
            <person name="Ivanova N."/>
            <person name="Mavromatis K."/>
            <person name="Chen A."/>
            <person name="Palaniappan K."/>
            <person name="Chain P."/>
            <person name="Land M."/>
            <person name="Hauser L."/>
            <person name="Chang Y.J."/>
            <person name="Jeffries C.D."/>
            <person name="Brettin T."/>
            <person name="Detter J.C."/>
            <person name="Han C."/>
            <person name="Rohde M."/>
            <person name="Lang E."/>
            <person name="Spring S."/>
            <person name="Goker M."/>
            <person name="Bristow J."/>
            <person name="Eisen J.A."/>
            <person name="Markowitz V."/>
            <person name="Hugenholtz P."/>
            <person name="Kyrpides N.C."/>
            <person name="Klenk H.P."/>
        </authorList>
    </citation>
    <scope>NUCLEOTIDE SEQUENCE [LARGE SCALE GENOMIC DNA]</scope>
    <source>
        <strain evidence="3">ATCC 51133 / DSM 6946 / 5175</strain>
    </source>
</reference>
<dbReference type="PROSITE" id="PS51186">
    <property type="entry name" value="GNAT"/>
    <property type="match status" value="1"/>
</dbReference>
<dbReference type="EMBL" id="CP001816">
    <property type="protein sequence ID" value="ACZ13224.1"/>
    <property type="molecule type" value="Genomic_DNA"/>
</dbReference>
<dbReference type="PANTHER" id="PTHR43415">
    <property type="entry name" value="SPERMIDINE N(1)-ACETYLTRANSFERASE"/>
    <property type="match status" value="1"/>
</dbReference>
<dbReference type="InterPro" id="IPR016181">
    <property type="entry name" value="Acyl_CoA_acyltransferase"/>
</dbReference>
<dbReference type="NCBIfam" id="TIGR03585">
    <property type="entry name" value="PseH"/>
    <property type="match status" value="1"/>
</dbReference>
<dbReference type="STRING" id="525898.Sdel_2212"/>
<sequence length="162" mass="18759">MHLHLCDFTTLSDAQKAMVLTWRNHEKIKAFMYTTHTISEKEHLRFIESLKTAQDKRYFLVYNEDVAIGVIDFTDITPLRATIGLYANPTLSRKGVGKELMRAIITYGFETLHVKRLCAEAFAFNTKAKALYETFGFCETARKTINKHEIICMELAYENRPL</sequence>
<dbReference type="CDD" id="cd04301">
    <property type="entry name" value="NAT_SF"/>
    <property type="match status" value="1"/>
</dbReference>
<accession>D1B554</accession>
<evidence type="ECO:0000259" key="1">
    <source>
        <dbReference type="PROSITE" id="PS51186"/>
    </source>
</evidence>
<dbReference type="OrthoDB" id="5396834at2"/>
<proteinExistence type="predicted"/>
<dbReference type="AlphaFoldDB" id="D1B554"/>
<reference evidence="3" key="1">
    <citation type="submission" date="2009-11" db="EMBL/GenBank/DDBJ databases">
        <title>The complete genome of Sulfurospirillum deleyianum DSM 6946.</title>
        <authorList>
            <consortium name="US DOE Joint Genome Institute (JGI-PGF)"/>
            <person name="Lucas S."/>
            <person name="Copeland A."/>
            <person name="Lapidus A."/>
            <person name="Glavina del Rio T."/>
            <person name="Dalin E."/>
            <person name="Tice H."/>
            <person name="Bruce D."/>
            <person name="Goodwin L."/>
            <person name="Pitluck S."/>
            <person name="Kyrpides N."/>
            <person name="Mavromatis K."/>
            <person name="Ivanova N."/>
            <person name="Ovchinnikova G."/>
            <person name="Munk A.C."/>
            <person name="Lu M."/>
            <person name="Brettin T."/>
            <person name="Detter J.C."/>
            <person name="Han C."/>
            <person name="Tapia R."/>
            <person name="Larimer F."/>
            <person name="Land M."/>
            <person name="Hauser L."/>
            <person name="Markowitz V."/>
            <person name="Cheng J.F."/>
            <person name="Hugenholtz P."/>
            <person name="Woyke T."/>
            <person name="Wu D."/>
            <person name="Aumann P."/>
            <person name="Schneider S."/>
            <person name="Lang E."/>
            <person name="Spring S."/>
            <person name="Klenk H.P."/>
            <person name="Eisen J.A."/>
        </authorList>
    </citation>
    <scope>NUCLEOTIDE SEQUENCE [LARGE SCALE GENOMIC DNA]</scope>
    <source>
        <strain evidence="3">ATCC 51133 / DSM 6946 / 5175</strain>
    </source>
</reference>
<dbReference type="KEGG" id="sdl:Sdel_2212"/>
<dbReference type="SUPFAM" id="SSF55729">
    <property type="entry name" value="Acyl-CoA N-acyltransferases (Nat)"/>
    <property type="match status" value="1"/>
</dbReference>
<protein>
    <submittedName>
        <fullName evidence="2">Pseudaminic acid biosynthesis N-acetyl transferase</fullName>
    </submittedName>
</protein>
<evidence type="ECO:0000313" key="2">
    <source>
        <dbReference type="EMBL" id="ACZ13224.1"/>
    </source>
</evidence>
<dbReference type="InterPro" id="IPR000182">
    <property type="entry name" value="GNAT_dom"/>
</dbReference>
<keyword evidence="3" id="KW-1185">Reference proteome</keyword>
<organism evidence="2 3">
    <name type="scientific">Sulfurospirillum deleyianum (strain ATCC 51133 / DSM 6946 / 5175)</name>
    <dbReference type="NCBI Taxonomy" id="525898"/>
    <lineage>
        <taxon>Bacteria</taxon>
        <taxon>Pseudomonadati</taxon>
        <taxon>Campylobacterota</taxon>
        <taxon>Epsilonproteobacteria</taxon>
        <taxon>Campylobacterales</taxon>
        <taxon>Sulfurospirillaceae</taxon>
        <taxon>Sulfurospirillum</taxon>
    </lineage>
</organism>
<keyword evidence="2" id="KW-0808">Transferase</keyword>
<dbReference type="Pfam" id="PF13302">
    <property type="entry name" value="Acetyltransf_3"/>
    <property type="match status" value="1"/>
</dbReference>
<dbReference type="GO" id="GO:0016747">
    <property type="term" value="F:acyltransferase activity, transferring groups other than amino-acyl groups"/>
    <property type="evidence" value="ECO:0007669"/>
    <property type="project" value="InterPro"/>
</dbReference>
<dbReference type="eggNOG" id="COG1670">
    <property type="taxonomic scope" value="Bacteria"/>
</dbReference>
<evidence type="ECO:0000313" key="3">
    <source>
        <dbReference type="Proteomes" id="UP000002222"/>
    </source>
</evidence>
<gene>
    <name evidence="2" type="ordered locus">Sdel_2212</name>
</gene>
<dbReference type="PANTHER" id="PTHR43415:SF3">
    <property type="entry name" value="GNAT-FAMILY ACETYLTRANSFERASE"/>
    <property type="match status" value="1"/>
</dbReference>
<dbReference type="Proteomes" id="UP000002222">
    <property type="component" value="Chromosome"/>
</dbReference>
<feature type="domain" description="N-acetyltransferase" evidence="1">
    <location>
        <begin position="6"/>
        <end position="158"/>
    </location>
</feature>
<dbReference type="InterPro" id="IPR020036">
    <property type="entry name" value="PseH"/>
</dbReference>